<sequence>MEQKIMFDYLTKKISVMDKEMLPYNTSYDCVIRQFRNLEKTGNEWQLTFGYLFRDLQFFEAPFSFFYVRVDYLRQISIYYDFTITIFDKDFIKYTNFSGKANSIPFFLNVLNFINNFIELHNSFERLNLELLKERLNVVGRVSLLEILKSIRFEIYESGATRVGKDNVFWNEVVFWSYNDLDYFKNLLKTFLTESFHEPNVIINDSIEEYHIAIENESASGRSFNRRLLVDKELETEINLRLALWFEKNFDANQYECDLFILK</sequence>
<dbReference type="RefSeq" id="WP_016193804.1">
    <property type="nucleotide sequence ID" value="NZ_AQPN01000020.1"/>
</dbReference>
<accession>R9GXT7</accession>
<dbReference type="Proteomes" id="UP000014174">
    <property type="component" value="Unassembled WGS sequence"/>
</dbReference>
<keyword evidence="2" id="KW-1185">Reference proteome</keyword>
<proteinExistence type="predicted"/>
<dbReference type="EMBL" id="AQPN01000020">
    <property type="protein sequence ID" value="EOR96320.1"/>
    <property type="molecule type" value="Genomic_DNA"/>
</dbReference>
<name>R9GXT7_9SPHI</name>
<protein>
    <submittedName>
        <fullName evidence="1">Uncharacterized protein</fullName>
    </submittedName>
</protein>
<evidence type="ECO:0000313" key="2">
    <source>
        <dbReference type="Proteomes" id="UP000014174"/>
    </source>
</evidence>
<comment type="caution">
    <text evidence="1">The sequence shown here is derived from an EMBL/GenBank/DDBJ whole genome shotgun (WGS) entry which is preliminary data.</text>
</comment>
<dbReference type="AlphaFoldDB" id="R9GXT7"/>
<gene>
    <name evidence="1" type="ORF">ADIARSV_0555</name>
</gene>
<organism evidence="1 2">
    <name type="scientific">Arcticibacter svalbardensis MN12-7</name>
    <dbReference type="NCBI Taxonomy" id="1150600"/>
    <lineage>
        <taxon>Bacteria</taxon>
        <taxon>Pseudomonadati</taxon>
        <taxon>Bacteroidota</taxon>
        <taxon>Sphingobacteriia</taxon>
        <taxon>Sphingobacteriales</taxon>
        <taxon>Sphingobacteriaceae</taxon>
        <taxon>Arcticibacter</taxon>
    </lineage>
</organism>
<evidence type="ECO:0000313" key="1">
    <source>
        <dbReference type="EMBL" id="EOR96320.1"/>
    </source>
</evidence>
<reference evidence="1 2" key="1">
    <citation type="journal article" date="2013" name="Genome Announc.">
        <title>Draft Genome Sequence of Arcticibacter svalbardensis Strain MN12-7T, a Member of the Family Sphingobacteriaceae Isolated from an Arctic Soil Sample.</title>
        <authorList>
            <person name="Shivaji S."/>
            <person name="Ara S."/>
            <person name="Prasad S."/>
            <person name="Manasa B.P."/>
            <person name="Begum Z."/>
            <person name="Singh A."/>
            <person name="Kumar Pinnaka A."/>
        </authorList>
    </citation>
    <scope>NUCLEOTIDE SEQUENCE [LARGE SCALE GENOMIC DNA]</scope>
    <source>
        <strain evidence="1 2">MN12-7</strain>
    </source>
</reference>